<proteinExistence type="predicted"/>
<evidence type="ECO:0000256" key="1">
    <source>
        <dbReference type="SAM" id="MobiDB-lite"/>
    </source>
</evidence>
<organism evidence="2 3">
    <name type="scientific">Nitzschia inconspicua</name>
    <dbReference type="NCBI Taxonomy" id="303405"/>
    <lineage>
        <taxon>Eukaryota</taxon>
        <taxon>Sar</taxon>
        <taxon>Stramenopiles</taxon>
        <taxon>Ochrophyta</taxon>
        <taxon>Bacillariophyta</taxon>
        <taxon>Bacillariophyceae</taxon>
        <taxon>Bacillariophycidae</taxon>
        <taxon>Bacillariales</taxon>
        <taxon>Bacillariaceae</taxon>
        <taxon>Nitzschia</taxon>
    </lineage>
</organism>
<reference evidence="2" key="2">
    <citation type="submission" date="2021-04" db="EMBL/GenBank/DDBJ databases">
        <authorList>
            <person name="Podell S."/>
        </authorList>
    </citation>
    <scope>NUCLEOTIDE SEQUENCE</scope>
    <source>
        <strain evidence="2">Hildebrandi</strain>
    </source>
</reference>
<gene>
    <name evidence="2" type="ORF">IV203_026246</name>
</gene>
<evidence type="ECO:0000313" key="2">
    <source>
        <dbReference type="EMBL" id="KAG7362886.1"/>
    </source>
</evidence>
<accession>A0A9K3LLB5</accession>
<dbReference type="AlphaFoldDB" id="A0A9K3LLB5"/>
<feature type="region of interest" description="Disordered" evidence="1">
    <location>
        <begin position="93"/>
        <end position="123"/>
    </location>
</feature>
<feature type="compositionally biased region" description="Low complexity" evidence="1">
    <location>
        <begin position="95"/>
        <end position="107"/>
    </location>
</feature>
<dbReference type="EMBL" id="JAGRRH010000010">
    <property type="protein sequence ID" value="KAG7362886.1"/>
    <property type="molecule type" value="Genomic_DNA"/>
</dbReference>
<keyword evidence="3" id="KW-1185">Reference proteome</keyword>
<name>A0A9K3LLB5_9STRA</name>
<protein>
    <submittedName>
        <fullName evidence="2">Uncharacterized protein</fullName>
    </submittedName>
</protein>
<dbReference type="Proteomes" id="UP000693970">
    <property type="component" value="Unassembled WGS sequence"/>
</dbReference>
<sequence>MMTTVAVLRLQKLSLSKEIIRTRVFNGIFPTSLFRGDLSVTRSLSISRMLDMGGMPSASNDRTPIRTINASKNSKLQAVAFDFEILIKSSPGTDSSSNNININNNNNKSATPPKGMDSSDLRLNTRPTADLDQINQVANLLKVDINADSPTFKNPYKESVSSFGNTTGTTSLPTPPSPPKPKLPKTAPHEDVRAKYARKLKGGLAGIELAKSQVEESLAKGDAAGHLAARKMVMQDTPPHSSGGSRWMANSAASKLLTYLTHRSIRIVLLPDPKRVGNAEKQQQEQDWMRDFQTQLRDVVIDVAVPSLQSADEATLSQTLQKNVLNELSMDPALVLVVSDRDDYLKTAKDLGMLTCRLQPKNARRGNITAHFTSPSVDNVQEIVNEINGISFNAVLNR</sequence>
<feature type="region of interest" description="Disordered" evidence="1">
    <location>
        <begin position="148"/>
        <end position="190"/>
    </location>
</feature>
<dbReference type="OrthoDB" id="42202at2759"/>
<comment type="caution">
    <text evidence="2">The sequence shown here is derived from an EMBL/GenBank/DDBJ whole genome shotgun (WGS) entry which is preliminary data.</text>
</comment>
<reference evidence="2" key="1">
    <citation type="journal article" date="2021" name="Sci. Rep.">
        <title>Diploid genomic architecture of Nitzschia inconspicua, an elite biomass production diatom.</title>
        <authorList>
            <person name="Oliver A."/>
            <person name="Podell S."/>
            <person name="Pinowska A."/>
            <person name="Traller J.C."/>
            <person name="Smith S.R."/>
            <person name="McClure R."/>
            <person name="Beliaev A."/>
            <person name="Bohutskyi P."/>
            <person name="Hill E.A."/>
            <person name="Rabines A."/>
            <person name="Zheng H."/>
            <person name="Allen L.Z."/>
            <person name="Kuo A."/>
            <person name="Grigoriev I.V."/>
            <person name="Allen A.E."/>
            <person name="Hazlebeck D."/>
            <person name="Allen E.E."/>
        </authorList>
    </citation>
    <scope>NUCLEOTIDE SEQUENCE</scope>
    <source>
        <strain evidence="2">Hildebrandi</strain>
    </source>
</reference>
<evidence type="ECO:0000313" key="3">
    <source>
        <dbReference type="Proteomes" id="UP000693970"/>
    </source>
</evidence>